<accession>A0A2N5CTG0</accession>
<dbReference type="GO" id="GO:0030288">
    <property type="term" value="C:outer membrane-bounded periplasmic space"/>
    <property type="evidence" value="ECO:0007669"/>
    <property type="project" value="TreeGrafter"/>
</dbReference>
<evidence type="ECO:0000259" key="16">
    <source>
        <dbReference type="Pfam" id="PF00912"/>
    </source>
</evidence>
<feature type="domain" description="Penicillin-binding protein transpeptidase" evidence="15">
    <location>
        <begin position="305"/>
        <end position="515"/>
    </location>
</feature>
<keyword evidence="8" id="KW-0378">Hydrolase</keyword>
<evidence type="ECO:0000256" key="6">
    <source>
        <dbReference type="ARBA" id="ARBA00022676"/>
    </source>
</evidence>
<dbReference type="Proteomes" id="UP000234483">
    <property type="component" value="Unassembled WGS sequence"/>
</dbReference>
<dbReference type="Gene3D" id="1.10.3810.10">
    <property type="entry name" value="Biosynthetic peptidoglycan transglycosylase-like"/>
    <property type="match status" value="1"/>
</dbReference>
<dbReference type="Gene3D" id="3.40.710.10">
    <property type="entry name" value="DD-peptidase/beta-lactamase superfamily"/>
    <property type="match status" value="1"/>
</dbReference>
<dbReference type="KEGG" id="cfh:C1707_25105"/>
<evidence type="ECO:0000256" key="7">
    <source>
        <dbReference type="ARBA" id="ARBA00022679"/>
    </source>
</evidence>
<proteinExistence type="inferred from homology"/>
<dbReference type="InterPro" id="IPR036950">
    <property type="entry name" value="PBP_transglycosylase"/>
</dbReference>
<sequence>MGFFGLVFAALLAAFVWIGVSLPLSRSLEPLDSPAVVLLDAQGKPFARRGAYKEAPVVVADLPKYVPDAFIAVEDRRFRRHFGLDVWGMGRAAAVNIKAGRAREGASTITQQLAKNAFLSNERTLRRKAQEAVIAVWLELRLSKDEILARYLSSIYFGDGVYGLGAASRHYFGRPPEKLTLGQAAILAGMVNAPSRLDPVDNPKAAAARADQVLADMVEVKFITAEQAANARGARARAARASLPVGGYFADWVSPQIADAFETARYGEVRVSTTLDGRLQRRAEQAVNRALAKSGTRLKAGQAALVAMRPDGKVVAMVGGRSYAKSQFNRAVQARRQPGSAFKLFVYLAALRDGARPDMRVLGDPVTINGWTPRNYEGGAGTDLTLRDAFAQSNNVIAARIWQTAGGEAVVQAARDLGITSPLKTTDASLSLGAAETTLLELTSAYAAVASGHMPVAPYGRPRKAGEAPPPSRPLDTAQRAALYELLGAVVEEGTGRAARTGQLTYGKTGTTQEHRDAVFVGFTGDLVVGVWVGNDDHSPMNGVTGGGLPAQIWRDFVGQGLKAGLIARDRAPVPRAPPPSEEDGLERQLEQDLGGIPRWLRRIFGG</sequence>
<dbReference type="SUPFAM" id="SSF56601">
    <property type="entry name" value="beta-lactamase/transpeptidase-like"/>
    <property type="match status" value="1"/>
</dbReference>
<reference evidence="17 20" key="2">
    <citation type="submission" date="2018-01" db="EMBL/GenBank/DDBJ databases">
        <title>Complete genome sequence of Caulobacter flavus RHGG3.</title>
        <authorList>
            <person name="Yang E."/>
        </authorList>
    </citation>
    <scope>NUCLEOTIDE SEQUENCE [LARGE SCALE GENOMIC DNA]</scope>
    <source>
        <strain evidence="17 20">RHGG3</strain>
    </source>
</reference>
<reference evidence="18 19" key="1">
    <citation type="submission" date="2017-12" db="EMBL/GenBank/DDBJ databases">
        <title>The genome sequence of Caulobacter flavus CGMCC1 15093.</title>
        <authorList>
            <person name="Gao J."/>
            <person name="Mao X."/>
            <person name="Sun J."/>
        </authorList>
    </citation>
    <scope>NUCLEOTIDE SEQUENCE [LARGE SCALE GENOMIC DNA]</scope>
    <source>
        <strain evidence="18 19">CGMCC1 15093</strain>
    </source>
</reference>
<dbReference type="InterPro" id="IPR050396">
    <property type="entry name" value="Glycosyltr_51/Transpeptidase"/>
</dbReference>
<dbReference type="GO" id="GO:0006508">
    <property type="term" value="P:proteolysis"/>
    <property type="evidence" value="ECO:0007669"/>
    <property type="project" value="UniProtKB-KW"/>
</dbReference>
<evidence type="ECO:0000256" key="1">
    <source>
        <dbReference type="ARBA" id="ARBA00004752"/>
    </source>
</evidence>
<keyword evidence="12" id="KW-0961">Cell wall biogenesis/degradation</keyword>
<evidence type="ECO:0000256" key="12">
    <source>
        <dbReference type="ARBA" id="ARBA00023316"/>
    </source>
</evidence>
<feature type="domain" description="Glycosyl transferase family 51" evidence="16">
    <location>
        <begin position="48"/>
        <end position="217"/>
    </location>
</feature>
<evidence type="ECO:0000313" key="17">
    <source>
        <dbReference type="EMBL" id="AYV49751.1"/>
    </source>
</evidence>
<keyword evidence="5" id="KW-0645">Protease</keyword>
<dbReference type="GO" id="GO:0008360">
    <property type="term" value="P:regulation of cell shape"/>
    <property type="evidence" value="ECO:0007669"/>
    <property type="project" value="UniProtKB-KW"/>
</dbReference>
<dbReference type="EMBL" id="PJRQ01000024">
    <property type="protein sequence ID" value="PLR14948.1"/>
    <property type="molecule type" value="Genomic_DNA"/>
</dbReference>
<dbReference type="InterPro" id="IPR001264">
    <property type="entry name" value="Glyco_trans_51"/>
</dbReference>
<keyword evidence="10" id="KW-0573">Peptidoglycan synthesis</keyword>
<dbReference type="InterPro" id="IPR012338">
    <property type="entry name" value="Beta-lactam/transpept-like"/>
</dbReference>
<comment type="catalytic activity">
    <reaction evidence="14">
        <text>[GlcNAc-(1-&gt;4)-Mur2Ac(oyl-L-Ala-gamma-D-Glu-L-Lys-D-Ala-D-Ala)](n)-di-trans,octa-cis-undecaprenyl diphosphate + beta-D-GlcNAc-(1-&gt;4)-Mur2Ac(oyl-L-Ala-gamma-D-Glu-L-Lys-D-Ala-D-Ala)-di-trans,octa-cis-undecaprenyl diphosphate = [GlcNAc-(1-&gt;4)-Mur2Ac(oyl-L-Ala-gamma-D-Glu-L-Lys-D-Ala-D-Ala)](n+1)-di-trans,octa-cis-undecaprenyl diphosphate + di-trans,octa-cis-undecaprenyl diphosphate + H(+)</text>
        <dbReference type="Rhea" id="RHEA:23708"/>
        <dbReference type="Rhea" id="RHEA-COMP:9602"/>
        <dbReference type="Rhea" id="RHEA-COMP:9603"/>
        <dbReference type="ChEBI" id="CHEBI:15378"/>
        <dbReference type="ChEBI" id="CHEBI:58405"/>
        <dbReference type="ChEBI" id="CHEBI:60033"/>
        <dbReference type="ChEBI" id="CHEBI:78435"/>
        <dbReference type="EC" id="2.4.99.28"/>
    </reaction>
</comment>
<dbReference type="SUPFAM" id="SSF53955">
    <property type="entry name" value="Lysozyme-like"/>
    <property type="match status" value="1"/>
</dbReference>
<protein>
    <submittedName>
        <fullName evidence="18">Penicillin-binding protein</fullName>
    </submittedName>
</protein>
<comment type="similarity">
    <text evidence="3">In the N-terminal section; belongs to the glycosyltransferase 51 family.</text>
</comment>
<evidence type="ECO:0000256" key="5">
    <source>
        <dbReference type="ARBA" id="ARBA00022670"/>
    </source>
</evidence>
<evidence type="ECO:0000256" key="11">
    <source>
        <dbReference type="ARBA" id="ARBA00023268"/>
    </source>
</evidence>
<dbReference type="PANTHER" id="PTHR32282">
    <property type="entry name" value="BINDING PROTEIN TRANSPEPTIDASE, PUTATIVE-RELATED"/>
    <property type="match status" value="1"/>
</dbReference>
<name>A0A2N5CTG0_9CAUL</name>
<dbReference type="InterPro" id="IPR023346">
    <property type="entry name" value="Lysozyme-like_dom_sf"/>
</dbReference>
<evidence type="ECO:0000313" key="19">
    <source>
        <dbReference type="Proteomes" id="UP000234483"/>
    </source>
</evidence>
<evidence type="ECO:0000256" key="3">
    <source>
        <dbReference type="ARBA" id="ARBA00007739"/>
    </source>
</evidence>
<comment type="similarity">
    <text evidence="2">In the C-terminal section; belongs to the transpeptidase family.</text>
</comment>
<organism evidence="18 19">
    <name type="scientific">Caulobacter flavus</name>
    <dbReference type="NCBI Taxonomy" id="1679497"/>
    <lineage>
        <taxon>Bacteria</taxon>
        <taxon>Pseudomonadati</taxon>
        <taxon>Pseudomonadota</taxon>
        <taxon>Alphaproteobacteria</taxon>
        <taxon>Caulobacterales</taxon>
        <taxon>Caulobacteraceae</taxon>
        <taxon>Caulobacter</taxon>
    </lineage>
</organism>
<evidence type="ECO:0000313" key="18">
    <source>
        <dbReference type="EMBL" id="PLR14948.1"/>
    </source>
</evidence>
<keyword evidence="9" id="KW-0133">Cell shape</keyword>
<keyword evidence="11" id="KW-0511">Multifunctional enzyme</keyword>
<dbReference type="GO" id="GO:0071555">
    <property type="term" value="P:cell wall organization"/>
    <property type="evidence" value="ECO:0007669"/>
    <property type="project" value="UniProtKB-KW"/>
</dbReference>
<dbReference type="UniPathway" id="UPA00219"/>
<dbReference type="InterPro" id="IPR001460">
    <property type="entry name" value="PCN-bd_Tpept"/>
</dbReference>
<dbReference type="Pfam" id="PF00912">
    <property type="entry name" value="Transgly"/>
    <property type="match status" value="1"/>
</dbReference>
<evidence type="ECO:0000259" key="15">
    <source>
        <dbReference type="Pfam" id="PF00905"/>
    </source>
</evidence>
<evidence type="ECO:0000256" key="4">
    <source>
        <dbReference type="ARBA" id="ARBA00022645"/>
    </source>
</evidence>
<dbReference type="FunFam" id="1.10.3810.10:FF:000001">
    <property type="entry name" value="Penicillin-binding protein 1A"/>
    <property type="match status" value="1"/>
</dbReference>
<keyword evidence="7" id="KW-0808">Transferase</keyword>
<comment type="catalytic activity">
    <reaction evidence="13">
        <text>Preferential cleavage: (Ac)2-L-Lys-D-Ala-|-D-Ala. Also transpeptidation of peptidyl-alanyl moieties that are N-acyl substituents of D-alanine.</text>
        <dbReference type="EC" id="3.4.16.4"/>
    </reaction>
</comment>
<dbReference type="GO" id="GO:0008658">
    <property type="term" value="F:penicillin binding"/>
    <property type="evidence" value="ECO:0007669"/>
    <property type="project" value="InterPro"/>
</dbReference>
<evidence type="ECO:0000256" key="2">
    <source>
        <dbReference type="ARBA" id="ARBA00007090"/>
    </source>
</evidence>
<evidence type="ECO:0000256" key="10">
    <source>
        <dbReference type="ARBA" id="ARBA00022984"/>
    </source>
</evidence>
<dbReference type="OrthoDB" id="9766909at2"/>
<keyword evidence="4" id="KW-0121">Carboxypeptidase</keyword>
<comment type="pathway">
    <text evidence="1">Cell wall biogenesis; peptidoglycan biosynthesis.</text>
</comment>
<evidence type="ECO:0000256" key="13">
    <source>
        <dbReference type="ARBA" id="ARBA00034000"/>
    </source>
</evidence>
<evidence type="ECO:0000256" key="14">
    <source>
        <dbReference type="ARBA" id="ARBA00049902"/>
    </source>
</evidence>
<dbReference type="GO" id="GO:0009252">
    <property type="term" value="P:peptidoglycan biosynthetic process"/>
    <property type="evidence" value="ECO:0007669"/>
    <property type="project" value="UniProtKB-UniPathway"/>
</dbReference>
<dbReference type="Proteomes" id="UP000281192">
    <property type="component" value="Chromosome"/>
</dbReference>
<evidence type="ECO:0000256" key="9">
    <source>
        <dbReference type="ARBA" id="ARBA00022960"/>
    </source>
</evidence>
<dbReference type="GO" id="GO:0009002">
    <property type="term" value="F:serine-type D-Ala-D-Ala carboxypeptidase activity"/>
    <property type="evidence" value="ECO:0007669"/>
    <property type="project" value="UniProtKB-EC"/>
</dbReference>
<dbReference type="Pfam" id="PF00905">
    <property type="entry name" value="Transpeptidase"/>
    <property type="match status" value="1"/>
</dbReference>
<dbReference type="EMBL" id="CP026100">
    <property type="protein sequence ID" value="AYV49751.1"/>
    <property type="molecule type" value="Genomic_DNA"/>
</dbReference>
<keyword evidence="20" id="KW-1185">Reference proteome</keyword>
<dbReference type="AlphaFoldDB" id="A0A2N5CTG0"/>
<evidence type="ECO:0000256" key="8">
    <source>
        <dbReference type="ARBA" id="ARBA00022801"/>
    </source>
</evidence>
<gene>
    <name evidence="17" type="ORF">C1707_25105</name>
    <name evidence="18" type="ORF">CFHF_13160</name>
</gene>
<dbReference type="PANTHER" id="PTHR32282:SF33">
    <property type="entry name" value="PEPTIDOGLYCAN GLYCOSYLTRANSFERASE"/>
    <property type="match status" value="1"/>
</dbReference>
<evidence type="ECO:0000313" key="20">
    <source>
        <dbReference type="Proteomes" id="UP000281192"/>
    </source>
</evidence>
<dbReference type="GO" id="GO:0008955">
    <property type="term" value="F:peptidoglycan glycosyltransferase activity"/>
    <property type="evidence" value="ECO:0007669"/>
    <property type="project" value="UniProtKB-EC"/>
</dbReference>
<keyword evidence="6" id="KW-0328">Glycosyltransferase</keyword>